<dbReference type="FunFam" id="3.40.50.150:FF:000022">
    <property type="entry name" value="Ribosomal RNA small subunit methyltransferase B"/>
    <property type="match status" value="1"/>
</dbReference>
<organism evidence="15 16">
    <name type="scientific">Candidatus Allocopromorpha excrementavium</name>
    <dbReference type="NCBI Taxonomy" id="2840741"/>
    <lineage>
        <taxon>Bacteria</taxon>
        <taxon>Bacillati</taxon>
        <taxon>Bacillota</taxon>
        <taxon>Clostridia</taxon>
        <taxon>Eubacteriales</taxon>
        <taxon>Eubacteriaceae</taxon>
        <taxon>Eubacteriaceae incertae sedis</taxon>
        <taxon>Candidatus Allocopromorpha</taxon>
    </lineage>
</organism>
<evidence type="ECO:0000256" key="12">
    <source>
        <dbReference type="ARBA" id="ARBA00047283"/>
    </source>
</evidence>
<keyword evidence="5" id="KW-0698">rRNA processing</keyword>
<evidence type="ECO:0000256" key="4">
    <source>
        <dbReference type="ARBA" id="ARBA00022490"/>
    </source>
</evidence>
<dbReference type="InterPro" id="IPR001678">
    <property type="entry name" value="MeTrfase_RsmB-F_NOP2_dom"/>
</dbReference>
<proteinExistence type="inferred from homology"/>
<evidence type="ECO:0000256" key="11">
    <source>
        <dbReference type="ARBA" id="ARBA00031088"/>
    </source>
</evidence>
<dbReference type="InterPro" id="IPR049560">
    <property type="entry name" value="MeTrfase_RsmB-F_NOP2_cat"/>
</dbReference>
<dbReference type="Pfam" id="PF22458">
    <property type="entry name" value="RsmF-B_ferredox"/>
    <property type="match status" value="1"/>
</dbReference>
<dbReference type="EMBL" id="DVLX01000079">
    <property type="protein sequence ID" value="HIT99836.1"/>
    <property type="molecule type" value="Genomic_DNA"/>
</dbReference>
<dbReference type="PANTHER" id="PTHR22807">
    <property type="entry name" value="NOP2 YEAST -RELATED NOL1/NOP2/FMU SUN DOMAIN-CONTAINING"/>
    <property type="match status" value="1"/>
</dbReference>
<keyword evidence="6 13" id="KW-0489">Methyltransferase</keyword>
<feature type="binding site" evidence="13">
    <location>
        <position position="281"/>
    </location>
    <ligand>
        <name>S-adenosyl-L-methionine</name>
        <dbReference type="ChEBI" id="CHEBI:59789"/>
    </ligand>
</feature>
<feature type="binding site" evidence="13">
    <location>
        <position position="308"/>
    </location>
    <ligand>
        <name>S-adenosyl-L-methionine</name>
        <dbReference type="ChEBI" id="CHEBI:59789"/>
    </ligand>
</feature>
<dbReference type="InterPro" id="IPR004573">
    <property type="entry name" value="rRNA_ssu_MeTfrase_B"/>
</dbReference>
<gene>
    <name evidence="15" type="primary">rsmB</name>
    <name evidence="15" type="ORF">IAD12_06250</name>
</gene>
<dbReference type="InterPro" id="IPR006027">
    <property type="entry name" value="NusB_RsmB_TIM44"/>
</dbReference>
<evidence type="ECO:0000259" key="14">
    <source>
        <dbReference type="PROSITE" id="PS51686"/>
    </source>
</evidence>
<evidence type="ECO:0000256" key="5">
    <source>
        <dbReference type="ARBA" id="ARBA00022552"/>
    </source>
</evidence>
<dbReference type="Gene3D" id="3.30.70.1170">
    <property type="entry name" value="Sun protein, domain 3"/>
    <property type="match status" value="1"/>
</dbReference>
<keyword evidence="4" id="KW-0963">Cytoplasm</keyword>
<dbReference type="GO" id="GO:0005737">
    <property type="term" value="C:cytoplasm"/>
    <property type="evidence" value="ECO:0007669"/>
    <property type="project" value="UniProtKB-SubCell"/>
</dbReference>
<evidence type="ECO:0000256" key="3">
    <source>
        <dbReference type="ARBA" id="ARBA00012140"/>
    </source>
</evidence>
<comment type="subcellular location">
    <subcellularLocation>
        <location evidence="2">Cytoplasm</location>
    </subcellularLocation>
</comment>
<dbReference type="InterPro" id="IPR054728">
    <property type="entry name" value="RsmB-like_ferredoxin"/>
</dbReference>
<feature type="active site" description="Nucleophile" evidence="13">
    <location>
        <position position="379"/>
    </location>
</feature>
<evidence type="ECO:0000313" key="15">
    <source>
        <dbReference type="EMBL" id="HIT99836.1"/>
    </source>
</evidence>
<evidence type="ECO:0000256" key="10">
    <source>
        <dbReference type="ARBA" id="ARBA00030399"/>
    </source>
</evidence>
<dbReference type="Gene3D" id="1.10.940.10">
    <property type="entry name" value="NusB-like"/>
    <property type="match status" value="1"/>
</dbReference>
<feature type="binding site" evidence="13">
    <location>
        <position position="326"/>
    </location>
    <ligand>
        <name>S-adenosyl-L-methionine</name>
        <dbReference type="ChEBI" id="CHEBI:59789"/>
    </ligand>
</feature>
<protein>
    <recommendedName>
        <fullName evidence="3">16S rRNA (cytosine(967)-C(5))-methyltransferase</fullName>
        <ecNumber evidence="3">2.1.1.176</ecNumber>
    </recommendedName>
    <alternativeName>
        <fullName evidence="10">16S rRNA m5C967 methyltransferase</fullName>
    </alternativeName>
    <alternativeName>
        <fullName evidence="11">rRNA (cytosine-C(5)-)-methyltransferase RsmB</fullName>
    </alternativeName>
</protein>
<dbReference type="PANTHER" id="PTHR22807:SF53">
    <property type="entry name" value="RIBOSOMAL RNA SMALL SUBUNIT METHYLTRANSFERASE B-RELATED"/>
    <property type="match status" value="1"/>
</dbReference>
<reference evidence="15" key="2">
    <citation type="journal article" date="2021" name="PeerJ">
        <title>Extensive microbial diversity within the chicken gut microbiome revealed by metagenomics and culture.</title>
        <authorList>
            <person name="Gilroy R."/>
            <person name="Ravi A."/>
            <person name="Getino M."/>
            <person name="Pursley I."/>
            <person name="Horton D.L."/>
            <person name="Alikhan N.F."/>
            <person name="Baker D."/>
            <person name="Gharbi K."/>
            <person name="Hall N."/>
            <person name="Watson M."/>
            <person name="Adriaenssens E.M."/>
            <person name="Foster-Nyarko E."/>
            <person name="Jarju S."/>
            <person name="Secka A."/>
            <person name="Antonio M."/>
            <person name="Oren A."/>
            <person name="Chaudhuri R.R."/>
            <person name="La Ragione R."/>
            <person name="Hildebrand F."/>
            <person name="Pallen M.J."/>
        </authorList>
    </citation>
    <scope>NUCLEOTIDE SEQUENCE</scope>
    <source>
        <strain evidence="15">CHK176-22527</strain>
    </source>
</reference>
<dbReference type="GO" id="GO:0003723">
    <property type="term" value="F:RNA binding"/>
    <property type="evidence" value="ECO:0007669"/>
    <property type="project" value="UniProtKB-UniRule"/>
</dbReference>
<evidence type="ECO:0000256" key="13">
    <source>
        <dbReference type="PROSITE-ProRule" id="PRU01023"/>
    </source>
</evidence>
<sequence>MDVNRKTAYLVLSDVESKKAYSNLAINHQVILNKPNSPAFVRELVYGVLEHKLTLDYYIDLLVKDGIESLKTPEIIVMRMGMYQIGYMDSVPEYAAVNESVTLAKRYCRSKAGLVNGVLREYLNKKIQLRLPDRSDDEVNYLSIKYSYAPWIIEMWLEHYSVSFVEKLMEAGNETPPMTIRLNWLRVMKPDLIKKLRSRGFEVEEGSLCQNALNVKGSGLLDSDMYKLGMFTPQDESSMLVAEKLDPKHGDIVMDVCAAPGGKTTAIAERMNNTGKIIASDIYRRKLDLINKEAERLGITNIETRSWDATRVDSSMHQKADRVLVDVPCSGLGVIRRKPEIKYKEYDADMELLPKKQLAILSASASYVKPGGTLLYSTCTVNPRENERVVERFLDKNPSFKKIERTLLLPNVNGTDGFFICVMKKNDSLI</sequence>
<keyword evidence="8 13" id="KW-0949">S-adenosyl-L-methionine</keyword>
<dbReference type="Proteomes" id="UP000824159">
    <property type="component" value="Unassembled WGS sequence"/>
</dbReference>
<dbReference type="InterPro" id="IPR029063">
    <property type="entry name" value="SAM-dependent_MTases_sf"/>
</dbReference>
<reference evidence="15" key="1">
    <citation type="submission" date="2020-10" db="EMBL/GenBank/DDBJ databases">
        <authorList>
            <person name="Gilroy R."/>
        </authorList>
    </citation>
    <scope>NUCLEOTIDE SEQUENCE</scope>
    <source>
        <strain evidence="15">CHK176-22527</strain>
    </source>
</reference>
<dbReference type="NCBIfam" id="TIGR00563">
    <property type="entry name" value="rsmB"/>
    <property type="match status" value="1"/>
</dbReference>
<comment type="function">
    <text evidence="1">Specifically methylates the cytosine at position 967 (m5C967) of 16S rRNA.</text>
</comment>
<comment type="similarity">
    <text evidence="13">Belongs to the class I-like SAM-binding methyltransferase superfamily. RsmB/NOP family.</text>
</comment>
<dbReference type="AlphaFoldDB" id="A0A9D1HD60"/>
<feature type="binding site" evidence="13">
    <location>
        <begin position="257"/>
        <end position="263"/>
    </location>
    <ligand>
        <name>S-adenosyl-L-methionine</name>
        <dbReference type="ChEBI" id="CHEBI:59789"/>
    </ligand>
</feature>
<keyword evidence="7 13" id="KW-0808">Transferase</keyword>
<feature type="domain" description="SAM-dependent MTase RsmB/NOP-type" evidence="14">
    <location>
        <begin position="168"/>
        <end position="430"/>
    </location>
</feature>
<evidence type="ECO:0000256" key="6">
    <source>
        <dbReference type="ARBA" id="ARBA00022603"/>
    </source>
</evidence>
<evidence type="ECO:0000256" key="2">
    <source>
        <dbReference type="ARBA" id="ARBA00004496"/>
    </source>
</evidence>
<evidence type="ECO:0000256" key="8">
    <source>
        <dbReference type="ARBA" id="ARBA00022691"/>
    </source>
</evidence>
<dbReference type="PROSITE" id="PS51686">
    <property type="entry name" value="SAM_MT_RSMB_NOP"/>
    <property type="match status" value="1"/>
</dbReference>
<dbReference type="SUPFAM" id="SSF48013">
    <property type="entry name" value="NusB-like"/>
    <property type="match status" value="1"/>
</dbReference>
<evidence type="ECO:0000313" key="16">
    <source>
        <dbReference type="Proteomes" id="UP000824159"/>
    </source>
</evidence>
<dbReference type="GO" id="GO:0008649">
    <property type="term" value="F:rRNA methyltransferase activity"/>
    <property type="evidence" value="ECO:0007669"/>
    <property type="project" value="InterPro"/>
</dbReference>
<evidence type="ECO:0000256" key="1">
    <source>
        <dbReference type="ARBA" id="ARBA00002724"/>
    </source>
</evidence>
<dbReference type="Pfam" id="PF01189">
    <property type="entry name" value="Methyltr_RsmB-F"/>
    <property type="match status" value="1"/>
</dbReference>
<accession>A0A9D1HD60</accession>
<name>A0A9D1HD60_9FIRM</name>
<dbReference type="InterPro" id="IPR035926">
    <property type="entry name" value="NusB-like_sf"/>
</dbReference>
<dbReference type="InterPro" id="IPR023267">
    <property type="entry name" value="RCMT"/>
</dbReference>
<evidence type="ECO:0000256" key="9">
    <source>
        <dbReference type="ARBA" id="ARBA00022884"/>
    </source>
</evidence>
<dbReference type="NCBIfam" id="NF011494">
    <property type="entry name" value="PRK14902.1"/>
    <property type="match status" value="1"/>
</dbReference>
<keyword evidence="9 13" id="KW-0694">RNA-binding</keyword>
<dbReference type="SUPFAM" id="SSF53335">
    <property type="entry name" value="S-adenosyl-L-methionine-dependent methyltransferases"/>
    <property type="match status" value="1"/>
</dbReference>
<dbReference type="EC" id="2.1.1.176" evidence="3"/>
<comment type="caution">
    <text evidence="15">The sequence shown here is derived from an EMBL/GenBank/DDBJ whole genome shotgun (WGS) entry which is preliminary data.</text>
</comment>
<dbReference type="PRINTS" id="PR02008">
    <property type="entry name" value="RCMTFAMILY"/>
</dbReference>
<dbReference type="CDD" id="cd02440">
    <property type="entry name" value="AdoMet_MTases"/>
    <property type="match status" value="1"/>
</dbReference>
<dbReference type="Gene3D" id="3.40.50.150">
    <property type="entry name" value="Vaccinia Virus protein VP39"/>
    <property type="match status" value="1"/>
</dbReference>
<comment type="catalytic activity">
    <reaction evidence="12">
        <text>cytidine(967) in 16S rRNA + S-adenosyl-L-methionine = 5-methylcytidine(967) in 16S rRNA + S-adenosyl-L-homocysteine + H(+)</text>
        <dbReference type="Rhea" id="RHEA:42748"/>
        <dbReference type="Rhea" id="RHEA-COMP:10219"/>
        <dbReference type="Rhea" id="RHEA-COMP:10220"/>
        <dbReference type="ChEBI" id="CHEBI:15378"/>
        <dbReference type="ChEBI" id="CHEBI:57856"/>
        <dbReference type="ChEBI" id="CHEBI:59789"/>
        <dbReference type="ChEBI" id="CHEBI:74483"/>
        <dbReference type="ChEBI" id="CHEBI:82748"/>
        <dbReference type="EC" id="2.1.1.176"/>
    </reaction>
</comment>
<evidence type="ECO:0000256" key="7">
    <source>
        <dbReference type="ARBA" id="ARBA00022679"/>
    </source>
</evidence>
<dbReference type="GO" id="GO:0006355">
    <property type="term" value="P:regulation of DNA-templated transcription"/>
    <property type="evidence" value="ECO:0007669"/>
    <property type="project" value="InterPro"/>
</dbReference>
<dbReference type="Pfam" id="PF01029">
    <property type="entry name" value="NusB"/>
    <property type="match status" value="1"/>
</dbReference>